<dbReference type="Pfam" id="PF14303">
    <property type="entry name" value="NAM-associated"/>
    <property type="match status" value="1"/>
</dbReference>
<proteinExistence type="predicted"/>
<evidence type="ECO:0000313" key="3">
    <source>
        <dbReference type="EMBL" id="KAG2620042.1"/>
    </source>
</evidence>
<evidence type="ECO:0000313" key="4">
    <source>
        <dbReference type="Proteomes" id="UP000823388"/>
    </source>
</evidence>
<keyword evidence="4" id="KW-1185">Reference proteome</keyword>
<dbReference type="PANTHER" id="PTHR45224">
    <property type="entry name" value="OS01G0527900 PROTEIN-RELATED"/>
    <property type="match status" value="1"/>
</dbReference>
<feature type="domain" description="No apical meristem-associated C-terminal" evidence="2">
    <location>
        <begin position="131"/>
        <end position="238"/>
    </location>
</feature>
<name>A0A8T0U5X0_PANVG</name>
<dbReference type="PANTHER" id="PTHR45224:SF3">
    <property type="entry name" value="OS11G0506300 PROTEIN"/>
    <property type="match status" value="1"/>
</dbReference>
<feature type="region of interest" description="Disordered" evidence="1">
    <location>
        <begin position="233"/>
        <end position="259"/>
    </location>
</feature>
<reference evidence="3" key="1">
    <citation type="submission" date="2020-05" db="EMBL/GenBank/DDBJ databases">
        <title>WGS assembly of Panicum virgatum.</title>
        <authorList>
            <person name="Lovell J.T."/>
            <person name="Jenkins J."/>
            <person name="Shu S."/>
            <person name="Juenger T.E."/>
            <person name="Schmutz J."/>
        </authorList>
    </citation>
    <scope>NUCLEOTIDE SEQUENCE</scope>
    <source>
        <strain evidence="3">AP13</strain>
    </source>
</reference>
<sequence>MSHPNANVNADNGGAARTDKRIIWSVDEDSRLMSAWLKCSLDPVQGNDRRKEQYWNDVIDTYNLTTPSVRRRTLKQAKDRWHKINKLSDLFHNAYLKAQRIYTSSFNEEKWIAEAQRFYEADNSELKLGRFTLMDVWYLIRNEPKWKTYNDGLKDARKRKTSHQAADEVSDEAEDMDRDDNPRPPGQKATKKALFESKGKVAEANLADDEEMQFLKEAQANRMKVLEMQQKLSAERLESSRLSSCSKGTQRGQESRRKS</sequence>
<gene>
    <name evidence="3" type="ORF">PVAP13_3NG103001</name>
</gene>
<dbReference type="AlphaFoldDB" id="A0A8T0U5X0"/>
<feature type="region of interest" description="Disordered" evidence="1">
    <location>
        <begin position="156"/>
        <end position="196"/>
    </location>
</feature>
<dbReference type="EMBL" id="CM029042">
    <property type="protein sequence ID" value="KAG2620042.1"/>
    <property type="molecule type" value="Genomic_DNA"/>
</dbReference>
<comment type="caution">
    <text evidence="3">The sequence shown here is derived from an EMBL/GenBank/DDBJ whole genome shotgun (WGS) entry which is preliminary data.</text>
</comment>
<evidence type="ECO:0000256" key="1">
    <source>
        <dbReference type="SAM" id="MobiDB-lite"/>
    </source>
</evidence>
<organism evidence="3 4">
    <name type="scientific">Panicum virgatum</name>
    <name type="common">Blackwell switchgrass</name>
    <dbReference type="NCBI Taxonomy" id="38727"/>
    <lineage>
        <taxon>Eukaryota</taxon>
        <taxon>Viridiplantae</taxon>
        <taxon>Streptophyta</taxon>
        <taxon>Embryophyta</taxon>
        <taxon>Tracheophyta</taxon>
        <taxon>Spermatophyta</taxon>
        <taxon>Magnoliopsida</taxon>
        <taxon>Liliopsida</taxon>
        <taxon>Poales</taxon>
        <taxon>Poaceae</taxon>
        <taxon>PACMAD clade</taxon>
        <taxon>Panicoideae</taxon>
        <taxon>Panicodae</taxon>
        <taxon>Paniceae</taxon>
        <taxon>Panicinae</taxon>
        <taxon>Panicum</taxon>
        <taxon>Panicum sect. Hiantes</taxon>
    </lineage>
</organism>
<feature type="compositionally biased region" description="Acidic residues" evidence="1">
    <location>
        <begin position="168"/>
        <end position="178"/>
    </location>
</feature>
<evidence type="ECO:0000259" key="2">
    <source>
        <dbReference type="Pfam" id="PF14303"/>
    </source>
</evidence>
<dbReference type="InterPro" id="IPR029466">
    <property type="entry name" value="NAM-associated_C"/>
</dbReference>
<protein>
    <recommendedName>
        <fullName evidence="2">No apical meristem-associated C-terminal domain-containing protein</fullName>
    </recommendedName>
</protein>
<dbReference type="Proteomes" id="UP000823388">
    <property type="component" value="Chromosome 3N"/>
</dbReference>
<accession>A0A8T0U5X0</accession>